<keyword evidence="1" id="KW-0812">Transmembrane</keyword>
<dbReference type="Proteomes" id="UP000258522">
    <property type="component" value="Unassembled WGS sequence"/>
</dbReference>
<protein>
    <submittedName>
        <fullName evidence="2">Uncharacterized protein</fullName>
    </submittedName>
</protein>
<comment type="caution">
    <text evidence="2">The sequence shown here is derived from an EMBL/GenBank/DDBJ whole genome shotgun (WGS) entry which is preliminary data.</text>
</comment>
<gene>
    <name evidence="2" type="ORF">MUBE_10870</name>
</gene>
<evidence type="ECO:0000313" key="2">
    <source>
        <dbReference type="EMBL" id="RFD25168.1"/>
    </source>
</evidence>
<keyword evidence="1" id="KW-1133">Transmembrane helix</keyword>
<feature type="transmembrane region" description="Helical" evidence="1">
    <location>
        <begin position="33"/>
        <end position="61"/>
    </location>
</feature>
<accession>A0A3E1HFD8</accession>
<reference evidence="2 3" key="1">
    <citation type="submission" date="2018-07" db="EMBL/GenBank/DDBJ databases">
        <title>Whole genome sequence of Mycobacterium uberis.</title>
        <authorList>
            <person name="Benjak A."/>
        </authorList>
    </citation>
    <scope>NUCLEOTIDE SEQUENCE [LARGE SCALE GENOMIC DNA]</scope>
    <source>
        <strain evidence="2 3">Jura</strain>
    </source>
</reference>
<organism evidence="2 3">
    <name type="scientific">Mycobacterium uberis</name>
    <dbReference type="NCBI Taxonomy" id="2162698"/>
    <lineage>
        <taxon>Bacteria</taxon>
        <taxon>Bacillati</taxon>
        <taxon>Actinomycetota</taxon>
        <taxon>Actinomycetes</taxon>
        <taxon>Mycobacteriales</taxon>
        <taxon>Mycobacteriaceae</taxon>
        <taxon>Mycobacterium</taxon>
    </lineage>
</organism>
<evidence type="ECO:0000256" key="1">
    <source>
        <dbReference type="SAM" id="Phobius"/>
    </source>
</evidence>
<keyword evidence="3" id="KW-1185">Reference proteome</keyword>
<sequence>MPRMRVGVACVAGLAGGTELFMTSPNNRLPNVLTLLGGGVILLIGVSVGRGGSVLAGAAALTGGVS</sequence>
<dbReference type="AlphaFoldDB" id="A0A3E1HFD8"/>
<evidence type="ECO:0000313" key="3">
    <source>
        <dbReference type="Proteomes" id="UP000258522"/>
    </source>
</evidence>
<dbReference type="EMBL" id="QAYL01000018">
    <property type="protein sequence ID" value="RFD25168.1"/>
    <property type="molecule type" value="Genomic_DNA"/>
</dbReference>
<proteinExistence type="predicted"/>
<keyword evidence="1" id="KW-0472">Membrane</keyword>
<name>A0A3E1HFD8_9MYCO</name>